<accession>A0A2V2Z8J7</accession>
<keyword evidence="3" id="KW-1185">Reference proteome</keyword>
<proteinExistence type="inferred from homology"/>
<dbReference type="NCBIfam" id="TIGR01440">
    <property type="entry name" value="TIGR01440 family protein"/>
    <property type="match status" value="1"/>
</dbReference>
<protein>
    <recommendedName>
        <fullName evidence="1">UPF0340 protein DFQ01_101152</fullName>
    </recommendedName>
</protein>
<evidence type="ECO:0000313" key="2">
    <source>
        <dbReference type="EMBL" id="PWW08431.1"/>
    </source>
</evidence>
<dbReference type="SUPFAM" id="SSF110710">
    <property type="entry name" value="TTHA0583/YokD-like"/>
    <property type="match status" value="1"/>
</dbReference>
<sequence>MSDVDGVFDSRQASVIEQAVQTIVSELVAAGSIKRGQLVVVGCSTSEVLGKRIGTSGTTDAAAAIFAGVEAVRQQVGFYPVYQCCEHLNRALVLEREAAERYGLDEVAAVPVPKAGGSMAAHAYRHLNDAVLVESVRAHAGVDIGDTFIGMHLRAVAVPVRPTIRSIGQAHVTMAYSRPKLIGGARAVYTLDQSVEPNRPSSTCE</sequence>
<dbReference type="PIRSF" id="PIRSF007510">
    <property type="entry name" value="UCP007510"/>
    <property type="match status" value="1"/>
</dbReference>
<organism evidence="2 3">
    <name type="scientific">Paenibacillus cellulosilyticus</name>
    <dbReference type="NCBI Taxonomy" id="375489"/>
    <lineage>
        <taxon>Bacteria</taxon>
        <taxon>Bacillati</taxon>
        <taxon>Bacillota</taxon>
        <taxon>Bacilli</taxon>
        <taxon>Bacillales</taxon>
        <taxon>Paenibacillaceae</taxon>
        <taxon>Paenibacillus</taxon>
    </lineage>
</organism>
<comment type="caution">
    <text evidence="2">The sequence shown here is derived from an EMBL/GenBank/DDBJ whole genome shotgun (WGS) entry which is preliminary data.</text>
</comment>
<dbReference type="RefSeq" id="WP_110041970.1">
    <property type="nucleotide sequence ID" value="NZ_CP054613.1"/>
</dbReference>
<dbReference type="OrthoDB" id="9803187at2"/>
<dbReference type="Proteomes" id="UP000246635">
    <property type="component" value="Unassembled WGS sequence"/>
</dbReference>
<gene>
    <name evidence="2" type="ORF">DFQ01_101152</name>
</gene>
<dbReference type="HAMAP" id="MF_00800">
    <property type="entry name" value="UPF0340"/>
    <property type="match status" value="1"/>
</dbReference>
<dbReference type="Gene3D" id="3.40.50.10360">
    <property type="entry name" value="Hypothetical protein TT1679"/>
    <property type="match status" value="1"/>
</dbReference>
<evidence type="ECO:0000256" key="1">
    <source>
        <dbReference type="HAMAP-Rule" id="MF_00800"/>
    </source>
</evidence>
<evidence type="ECO:0000313" key="3">
    <source>
        <dbReference type="Proteomes" id="UP000246635"/>
    </source>
</evidence>
<dbReference type="InterPro" id="IPR028345">
    <property type="entry name" value="Antibiotic_NAT-like"/>
</dbReference>
<name>A0A2V2Z8J7_9BACL</name>
<dbReference type="InterPro" id="IPR006340">
    <property type="entry name" value="DUF436"/>
</dbReference>
<reference evidence="2 3" key="1">
    <citation type="submission" date="2018-05" db="EMBL/GenBank/DDBJ databases">
        <title>Genomic Encyclopedia of Type Strains, Phase III (KMG-III): the genomes of soil and plant-associated and newly described type strains.</title>
        <authorList>
            <person name="Whitman W."/>
        </authorList>
    </citation>
    <scope>NUCLEOTIDE SEQUENCE [LARGE SCALE GENOMIC DNA]</scope>
    <source>
        <strain evidence="2 3">CECT 5696</strain>
    </source>
</reference>
<dbReference type="Pfam" id="PF04260">
    <property type="entry name" value="DUF436"/>
    <property type="match status" value="1"/>
</dbReference>
<dbReference type="AlphaFoldDB" id="A0A2V2Z8J7"/>
<comment type="similarity">
    <text evidence="1">Belongs to the UPF0340 family.</text>
</comment>
<dbReference type="EMBL" id="QGTQ01000001">
    <property type="protein sequence ID" value="PWW08431.1"/>
    <property type="molecule type" value="Genomic_DNA"/>
</dbReference>